<name>X8DTK7_9MYCO</name>
<dbReference type="GO" id="GO:0016787">
    <property type="term" value="F:hydrolase activity"/>
    <property type="evidence" value="ECO:0007669"/>
    <property type="project" value="UniProtKB-KW"/>
</dbReference>
<dbReference type="EMBL" id="JAOJ01000002">
    <property type="protein sequence ID" value="EUA71331.1"/>
    <property type="molecule type" value="Genomic_DNA"/>
</dbReference>
<dbReference type="Proteomes" id="UP000023351">
    <property type="component" value="Unassembled WGS sequence"/>
</dbReference>
<comment type="caution">
    <text evidence="1">The sequence shown here is derived from an EMBL/GenBank/DDBJ whole genome shotgun (WGS) entry which is preliminary data.</text>
</comment>
<accession>X8DTK7</accession>
<evidence type="ECO:0000313" key="1">
    <source>
        <dbReference type="EMBL" id="EUA71331.1"/>
    </source>
</evidence>
<dbReference type="AlphaFoldDB" id="X8DTK7"/>
<gene>
    <name evidence="1" type="primary">ftsH2</name>
    <name evidence="1" type="ORF">I540_0887</name>
</gene>
<proteinExistence type="predicted"/>
<organism evidence="1 2">
    <name type="scientific">Mycobacteroides abscessus subsp. bolletii 1513</name>
    <dbReference type="NCBI Taxonomy" id="1299321"/>
    <lineage>
        <taxon>Bacteria</taxon>
        <taxon>Bacillati</taxon>
        <taxon>Actinomycetota</taxon>
        <taxon>Actinomycetes</taxon>
        <taxon>Mycobacteriales</taxon>
        <taxon>Mycobacteriaceae</taxon>
        <taxon>Mycobacteroides</taxon>
        <taxon>Mycobacteroides abscessus</taxon>
    </lineage>
</organism>
<sequence length="82" mass="8741">MVLDYTLPDARQAVAVMRARLGSLGTKADLTKLGEYTNGLSHADLVKAAESAAKAVLMRGEAQVEREDIIVSLKARRSATLG</sequence>
<dbReference type="EC" id="3.6.4.6" evidence="1"/>
<protein>
    <submittedName>
        <fullName evidence="1">AAA-family ATPase domain protein</fullName>
        <ecNumber evidence="1">3.6.4.6</ecNumber>
    </submittedName>
</protein>
<keyword evidence="1" id="KW-0378">Hydrolase</keyword>
<dbReference type="PATRIC" id="fig|1299321.3.peg.849"/>
<reference evidence="1 2" key="1">
    <citation type="submission" date="2013-12" db="EMBL/GenBank/DDBJ databases">
        <authorList>
            <person name="Zelazny A."/>
            <person name="Olivier K."/>
            <person name="Holland S."/>
            <person name="Lenaerts A."/>
            <person name="Ordway D."/>
            <person name="DeGroote M.A."/>
            <person name="Parker T."/>
            <person name="Sizemore C."/>
            <person name="Tallon L.J."/>
            <person name="Sadzewicz L.K."/>
            <person name="Sengamalay N."/>
            <person name="Fraser C.M."/>
            <person name="Hine E."/>
            <person name="Shefchek K.A."/>
            <person name="Das S.P."/>
            <person name="Tettelin H."/>
        </authorList>
    </citation>
    <scope>NUCLEOTIDE SEQUENCE [LARGE SCALE GENOMIC DNA]</scope>
    <source>
        <strain evidence="1 2">1513</strain>
    </source>
</reference>
<evidence type="ECO:0000313" key="2">
    <source>
        <dbReference type="Proteomes" id="UP000023351"/>
    </source>
</evidence>